<organism evidence="1 2">
    <name type="scientific">Halobium salinum</name>
    <dbReference type="NCBI Taxonomy" id="1364940"/>
    <lineage>
        <taxon>Archaea</taxon>
        <taxon>Methanobacteriati</taxon>
        <taxon>Methanobacteriota</taxon>
        <taxon>Stenosarchaea group</taxon>
        <taxon>Halobacteria</taxon>
        <taxon>Halobacteriales</taxon>
        <taxon>Haloferacaceae</taxon>
        <taxon>Halobium</taxon>
    </lineage>
</organism>
<name>A0ABD5PGF2_9EURY</name>
<evidence type="ECO:0000313" key="1">
    <source>
        <dbReference type="EMBL" id="MFC4359987.1"/>
    </source>
</evidence>
<accession>A0ABD5PGF2</accession>
<proteinExistence type="predicted"/>
<dbReference type="Pfam" id="PF10025">
    <property type="entry name" value="DUF2267"/>
    <property type="match status" value="1"/>
</dbReference>
<dbReference type="InterPro" id="IPR038282">
    <property type="entry name" value="DUF2267_sf"/>
</dbReference>
<dbReference type="Gene3D" id="1.10.490.110">
    <property type="entry name" value="Uncharacterized conserved protein DUF2267"/>
    <property type="match status" value="1"/>
</dbReference>
<dbReference type="RefSeq" id="WP_267623316.1">
    <property type="nucleotide sequence ID" value="NZ_JAODIW010000008.1"/>
</dbReference>
<sequence length="128" mass="13697">MNTDSYVRKVQEASVDLDSEAKVFSASEAVLSVLSHRITEGQAATLADQLPEALGSAVTRADGDADGFGVGTFVDRVSDREESMGDLDPSQAPTHVRAVLSALSDELQHEEWTDAVSQLPPEYGELYA</sequence>
<gene>
    <name evidence="1" type="ORF">ACFO0N_18725</name>
</gene>
<evidence type="ECO:0000313" key="2">
    <source>
        <dbReference type="Proteomes" id="UP001595921"/>
    </source>
</evidence>
<dbReference type="InterPro" id="IPR018727">
    <property type="entry name" value="DUF2267"/>
</dbReference>
<dbReference type="EMBL" id="JBHSDS010000010">
    <property type="protein sequence ID" value="MFC4359987.1"/>
    <property type="molecule type" value="Genomic_DNA"/>
</dbReference>
<comment type="caution">
    <text evidence="1">The sequence shown here is derived from an EMBL/GenBank/DDBJ whole genome shotgun (WGS) entry which is preliminary data.</text>
</comment>
<protein>
    <submittedName>
        <fullName evidence="1">DUF2267 domain-containing protein</fullName>
    </submittedName>
</protein>
<dbReference type="Proteomes" id="UP001595921">
    <property type="component" value="Unassembled WGS sequence"/>
</dbReference>
<reference evidence="1 2" key="1">
    <citation type="journal article" date="2019" name="Int. J. Syst. Evol. Microbiol.">
        <title>The Global Catalogue of Microorganisms (GCM) 10K type strain sequencing project: providing services to taxonomists for standard genome sequencing and annotation.</title>
        <authorList>
            <consortium name="The Broad Institute Genomics Platform"/>
            <consortium name="The Broad Institute Genome Sequencing Center for Infectious Disease"/>
            <person name="Wu L."/>
            <person name="Ma J."/>
        </authorList>
    </citation>
    <scope>NUCLEOTIDE SEQUENCE [LARGE SCALE GENOMIC DNA]</scope>
    <source>
        <strain evidence="1 2">CGMCC 1.12553</strain>
    </source>
</reference>
<dbReference type="AlphaFoldDB" id="A0ABD5PGF2"/>
<keyword evidence="2" id="KW-1185">Reference proteome</keyword>